<organism evidence="7 8">
    <name type="scientific">Geospiza parvula</name>
    <name type="common">Small tree-finch</name>
    <name type="synonym">Camarhynchus parvulus</name>
    <dbReference type="NCBI Taxonomy" id="87175"/>
    <lineage>
        <taxon>Eukaryota</taxon>
        <taxon>Metazoa</taxon>
        <taxon>Chordata</taxon>
        <taxon>Craniata</taxon>
        <taxon>Vertebrata</taxon>
        <taxon>Euteleostomi</taxon>
        <taxon>Archelosauria</taxon>
        <taxon>Archosauria</taxon>
        <taxon>Dinosauria</taxon>
        <taxon>Saurischia</taxon>
        <taxon>Theropoda</taxon>
        <taxon>Coelurosauria</taxon>
        <taxon>Aves</taxon>
        <taxon>Neognathae</taxon>
        <taxon>Neoaves</taxon>
        <taxon>Telluraves</taxon>
        <taxon>Australaves</taxon>
        <taxon>Passeriformes</taxon>
        <taxon>Thraupidae</taxon>
        <taxon>Camarhynchus</taxon>
    </lineage>
</organism>
<dbReference type="SUPFAM" id="SSF53474">
    <property type="entry name" value="alpha/beta-Hydrolases"/>
    <property type="match status" value="1"/>
</dbReference>
<keyword evidence="5" id="KW-0325">Glycoprotein</keyword>
<dbReference type="Gene3D" id="3.40.50.1820">
    <property type="entry name" value="alpha/beta hydrolase"/>
    <property type="match status" value="1"/>
</dbReference>
<protein>
    <recommendedName>
        <fullName evidence="6">Lipase</fullName>
    </recommendedName>
</protein>
<evidence type="ECO:0000256" key="2">
    <source>
        <dbReference type="ARBA" id="ARBA00022729"/>
    </source>
</evidence>
<dbReference type="GO" id="GO:0016788">
    <property type="term" value="F:hydrolase activity, acting on ester bonds"/>
    <property type="evidence" value="ECO:0007669"/>
    <property type="project" value="InterPro"/>
</dbReference>
<keyword evidence="4" id="KW-0443">Lipid metabolism</keyword>
<evidence type="ECO:0000256" key="6">
    <source>
        <dbReference type="PIRNR" id="PIRNR000862"/>
    </source>
</evidence>
<keyword evidence="8" id="KW-1185">Reference proteome</keyword>
<dbReference type="InterPro" id="IPR000073">
    <property type="entry name" value="AB_hydrolase_1"/>
</dbReference>
<dbReference type="PANTHER" id="PTHR11005">
    <property type="entry name" value="LYSOSOMAL ACID LIPASE-RELATED"/>
    <property type="match status" value="1"/>
</dbReference>
<evidence type="ECO:0000256" key="5">
    <source>
        <dbReference type="ARBA" id="ARBA00023180"/>
    </source>
</evidence>
<reference evidence="7" key="2">
    <citation type="submission" date="2025-08" db="UniProtKB">
        <authorList>
            <consortium name="Ensembl"/>
        </authorList>
    </citation>
    <scope>IDENTIFICATION</scope>
</reference>
<dbReference type="AlphaFoldDB" id="A0A8C3MWD3"/>
<reference evidence="7" key="3">
    <citation type="submission" date="2025-09" db="UniProtKB">
        <authorList>
            <consortium name="Ensembl"/>
        </authorList>
    </citation>
    <scope>IDENTIFICATION</scope>
</reference>
<evidence type="ECO:0000313" key="7">
    <source>
        <dbReference type="Ensembl" id="ENSCPVP00000010340.1"/>
    </source>
</evidence>
<evidence type="ECO:0000313" key="8">
    <source>
        <dbReference type="Proteomes" id="UP000694382"/>
    </source>
</evidence>
<keyword evidence="6" id="KW-0378">Hydrolase</keyword>
<name>A0A8C3MWD3_GEOPR</name>
<accession>A0A8C3MWD3</accession>
<comment type="similarity">
    <text evidence="1 6">Belongs to the AB hydrolase superfamily. Lipase family.</text>
</comment>
<dbReference type="PIRSF" id="PIRSF000862">
    <property type="entry name" value="Steryl_ester_lip"/>
    <property type="match status" value="1"/>
</dbReference>
<keyword evidence="2" id="KW-0732">Signal</keyword>
<proteinExistence type="inferred from homology"/>
<dbReference type="FunFam" id="3.40.50.1820:FF:000012">
    <property type="entry name" value="Lipase"/>
    <property type="match status" value="1"/>
</dbReference>
<dbReference type="InterPro" id="IPR029058">
    <property type="entry name" value="AB_hydrolase_fold"/>
</dbReference>
<dbReference type="Ensembl" id="ENSCPVT00000010793.2">
    <property type="protein sequence ID" value="ENSCPVP00000010340.1"/>
    <property type="gene ID" value="ENSCPVG00000007555.2"/>
</dbReference>
<dbReference type="Proteomes" id="UP000694382">
    <property type="component" value="Chromosome 6"/>
</dbReference>
<dbReference type="GO" id="GO:0016042">
    <property type="term" value="P:lipid catabolic process"/>
    <property type="evidence" value="ECO:0007669"/>
    <property type="project" value="UniProtKB-KW"/>
</dbReference>
<keyword evidence="3 6" id="KW-0442">Lipid degradation</keyword>
<dbReference type="InterPro" id="IPR025483">
    <property type="entry name" value="Lipase_euk"/>
</dbReference>
<evidence type="ECO:0000256" key="3">
    <source>
        <dbReference type="ARBA" id="ARBA00022963"/>
    </source>
</evidence>
<reference evidence="7" key="1">
    <citation type="submission" date="2020-02" db="EMBL/GenBank/DDBJ databases">
        <authorList>
            <person name="Enbody D E."/>
            <person name="Pettersson E M."/>
        </authorList>
    </citation>
    <scope>NUCLEOTIDE SEQUENCE [LARGE SCALE GENOMIC DNA]</scope>
</reference>
<dbReference type="Pfam" id="PF00561">
    <property type="entry name" value="Abhydrolase_1"/>
    <property type="match status" value="1"/>
</dbReference>
<sequence length="380" mass="43533">MWLLLVALCLAQGLEDAIPDAELFHNPERFMNISQKILFHGYPSEEYEVMTEDGYFLSLNRIPHGKGGTGLSGARTPVLIVHGFCLDGGDWVDNFPENSLAFILADAGHDVWIGNNRGSSWSRRHRSLSTASEEFWDFSFHEMAVYDLPAMVGFILMQTEQEQLFYVGHAQGSSLGFIAFSSLPHLAKKIKLFFALAPVYTFRHVRGPVLKLAFLPDLLLKVQEVFLGGYCQNPGISVNSCPVLKLAFLPDLNNLNMSRLDVYLSHFPDYTSVKNFLHWGQTAKTAEFKQFDYGLRNIEKYNQRRPPTYQIEAMRVPVAVWSGGHDWVIPPEETQRLLSRLTHVVHHEHFPDWNHFDHHWGLNAPQRMYQRMVAMMEENP</sequence>
<evidence type="ECO:0000256" key="4">
    <source>
        <dbReference type="ARBA" id="ARBA00023098"/>
    </source>
</evidence>
<evidence type="ECO:0000256" key="1">
    <source>
        <dbReference type="ARBA" id="ARBA00010701"/>
    </source>
</evidence>